<reference evidence="1" key="1">
    <citation type="journal article" date="2020" name="Stud. Mycol.">
        <title>101 Dothideomycetes genomes: a test case for predicting lifestyles and emergence of pathogens.</title>
        <authorList>
            <person name="Haridas S."/>
            <person name="Albert R."/>
            <person name="Binder M."/>
            <person name="Bloem J."/>
            <person name="Labutti K."/>
            <person name="Salamov A."/>
            <person name="Andreopoulos B."/>
            <person name="Baker S."/>
            <person name="Barry K."/>
            <person name="Bills G."/>
            <person name="Bluhm B."/>
            <person name="Cannon C."/>
            <person name="Castanera R."/>
            <person name="Culley D."/>
            <person name="Daum C."/>
            <person name="Ezra D."/>
            <person name="Gonzalez J."/>
            <person name="Henrissat B."/>
            <person name="Kuo A."/>
            <person name="Liang C."/>
            <person name="Lipzen A."/>
            <person name="Lutzoni F."/>
            <person name="Magnuson J."/>
            <person name="Mondo S."/>
            <person name="Nolan M."/>
            <person name="Ohm R."/>
            <person name="Pangilinan J."/>
            <person name="Park H.-J."/>
            <person name="Ramirez L."/>
            <person name="Alfaro M."/>
            <person name="Sun H."/>
            <person name="Tritt A."/>
            <person name="Yoshinaga Y."/>
            <person name="Zwiers L.-H."/>
            <person name="Turgeon B."/>
            <person name="Goodwin S."/>
            <person name="Spatafora J."/>
            <person name="Crous P."/>
            <person name="Grigoriev I."/>
        </authorList>
    </citation>
    <scope>NUCLEOTIDE SEQUENCE</scope>
    <source>
        <strain evidence="1">ATCC 200398</strain>
    </source>
</reference>
<comment type="caution">
    <text evidence="1">The sequence shown here is derived from an EMBL/GenBank/DDBJ whole genome shotgun (WGS) entry which is preliminary data.</text>
</comment>
<evidence type="ECO:0000313" key="2">
    <source>
        <dbReference type="Proteomes" id="UP000799755"/>
    </source>
</evidence>
<name>A0ACB6Q9I6_9PLEO</name>
<sequence length="434" mass="49134">MDETMSDAVDHPEEQEQEATEQKLINEEYKIWKKNSVFLYDLMYGSALDWPTLTTQWLPDKKPVEDTHMSTHRMILGTHTSGAAQNYLQIASVEIPDFRVPDLSDVNAHTGEVGGHGNSKKPFTFNIVQKINHPGEVNKARYMPSNPDIIASLCVDGRVLIFDRTKHQSTPKPDGSIKFEVELVGHEQEGFGLDWSPLLEGHLVTGNEDATVRSWDMKGGYTKANKSLAPERTWNVHTSTVNDVQWHPEYPYMIGSVSDDLTWAVIDTRMPSHKKALFKTAAHEDAVNCLAFHPKWDVIMATGSADKNIALWDLRNSEKRIHTLENHTDSVIGLEWHPQEDAILASSSYDRRINMWDLSKIGDEQTPDEAEDGPPELLFMHGGFTNRICDFSWNKNDPWVMLAAAEDNQLHIFRPARTLVEPLKKNVNNGEVSD</sequence>
<evidence type="ECO:0000313" key="1">
    <source>
        <dbReference type="EMBL" id="KAF2462787.1"/>
    </source>
</evidence>
<keyword evidence="2" id="KW-1185">Reference proteome</keyword>
<accession>A0ACB6Q9I6</accession>
<gene>
    <name evidence="1" type="ORF">BDR25DRAFT_330094</name>
</gene>
<protein>
    <submittedName>
        <fullName evidence="1">WD40 repeat-like protein</fullName>
    </submittedName>
</protein>
<organism evidence="1 2">
    <name type="scientific">Lindgomyces ingoldianus</name>
    <dbReference type="NCBI Taxonomy" id="673940"/>
    <lineage>
        <taxon>Eukaryota</taxon>
        <taxon>Fungi</taxon>
        <taxon>Dikarya</taxon>
        <taxon>Ascomycota</taxon>
        <taxon>Pezizomycotina</taxon>
        <taxon>Dothideomycetes</taxon>
        <taxon>Pleosporomycetidae</taxon>
        <taxon>Pleosporales</taxon>
        <taxon>Lindgomycetaceae</taxon>
        <taxon>Lindgomyces</taxon>
    </lineage>
</organism>
<proteinExistence type="predicted"/>
<dbReference type="EMBL" id="MU003563">
    <property type="protein sequence ID" value="KAF2462787.1"/>
    <property type="molecule type" value="Genomic_DNA"/>
</dbReference>
<dbReference type="Proteomes" id="UP000799755">
    <property type="component" value="Unassembled WGS sequence"/>
</dbReference>